<proteinExistence type="predicted"/>
<reference evidence="2 3" key="1">
    <citation type="journal article" date="2025" name="Microbiol. Resour. Announc.">
        <title>Draft genome sequences for Neonectria magnoliae and Neonectria punicea, canker pathogens of Liriodendron tulipifera and Acer saccharum in West Virginia.</title>
        <authorList>
            <person name="Petronek H.M."/>
            <person name="Kasson M.T."/>
            <person name="Metheny A.M."/>
            <person name="Stauder C.M."/>
            <person name="Lovett B."/>
            <person name="Lynch S.C."/>
            <person name="Garnas J.R."/>
            <person name="Kasson L.R."/>
            <person name="Stajich J.E."/>
        </authorList>
    </citation>
    <scope>NUCLEOTIDE SEQUENCE [LARGE SCALE GENOMIC DNA]</scope>
    <source>
        <strain evidence="2 3">NRRL 64651</strain>
    </source>
</reference>
<feature type="coiled-coil region" evidence="1">
    <location>
        <begin position="198"/>
        <end position="225"/>
    </location>
</feature>
<comment type="caution">
    <text evidence="2">The sequence shown here is derived from an EMBL/GenBank/DDBJ whole genome shotgun (WGS) entry which is preliminary data.</text>
</comment>
<evidence type="ECO:0008006" key="4">
    <source>
        <dbReference type="Google" id="ProtNLM"/>
    </source>
</evidence>
<dbReference type="PANTHER" id="PTHR21310">
    <property type="entry name" value="AMINOGLYCOSIDE PHOSPHOTRANSFERASE-RELATED-RELATED"/>
    <property type="match status" value="1"/>
</dbReference>
<keyword evidence="1" id="KW-0175">Coiled coil</keyword>
<dbReference type="Proteomes" id="UP001498421">
    <property type="component" value="Unassembled WGS sequence"/>
</dbReference>
<protein>
    <recommendedName>
        <fullName evidence="4">Aminoglycoside phosphotransferase domain-containing protein</fullName>
    </recommendedName>
</protein>
<name>A0ABR1IJ21_9HYPO</name>
<evidence type="ECO:0000256" key="1">
    <source>
        <dbReference type="SAM" id="Coils"/>
    </source>
</evidence>
<sequence length="228" mass="24930">MRLAKNCDFGLYGTPEQDRSFRWEMAGIQAVLATFTFDQIGSLYQDLATEDFFVGPDIETDKGPGSHSSDYFADLAEHSLRVCVNNAAPEVVASASFALPVILTDLMKRSSDSDSDGNSSNAAAAPFCLTNRDLGPHNLLVDEEFHIITVIDLDGIMTAPYQVAAQFPALAGLDPELPGYVETMPMAIERIKRTEPLIKEYSSVAKEIEESADSTKRKIRNLMLSNGT</sequence>
<organism evidence="2 3">
    <name type="scientific">Neonectria magnoliae</name>
    <dbReference type="NCBI Taxonomy" id="2732573"/>
    <lineage>
        <taxon>Eukaryota</taxon>
        <taxon>Fungi</taxon>
        <taxon>Dikarya</taxon>
        <taxon>Ascomycota</taxon>
        <taxon>Pezizomycotina</taxon>
        <taxon>Sordariomycetes</taxon>
        <taxon>Hypocreomycetidae</taxon>
        <taxon>Hypocreales</taxon>
        <taxon>Nectriaceae</taxon>
        <taxon>Neonectria</taxon>
    </lineage>
</organism>
<dbReference type="InterPro" id="IPR051678">
    <property type="entry name" value="AGP_Transferase"/>
</dbReference>
<keyword evidence="3" id="KW-1185">Reference proteome</keyword>
<gene>
    <name evidence="2" type="ORF">QQZ08_000390</name>
</gene>
<accession>A0ABR1IJ21</accession>
<dbReference type="PANTHER" id="PTHR21310:SF13">
    <property type="entry name" value="AMINOGLYCOSIDE PHOSPHOTRANSFERASE DOMAIN-CONTAINING PROTEIN"/>
    <property type="match status" value="1"/>
</dbReference>
<dbReference type="EMBL" id="JAZAVK010000002">
    <property type="protein sequence ID" value="KAK7432919.1"/>
    <property type="molecule type" value="Genomic_DNA"/>
</dbReference>
<evidence type="ECO:0000313" key="3">
    <source>
        <dbReference type="Proteomes" id="UP001498421"/>
    </source>
</evidence>
<evidence type="ECO:0000313" key="2">
    <source>
        <dbReference type="EMBL" id="KAK7432919.1"/>
    </source>
</evidence>